<dbReference type="AlphaFoldDB" id="A0AAE3HJK7"/>
<dbReference type="RefSeq" id="WP_257533064.1">
    <property type="nucleotide sequence ID" value="NZ_JANKAS010000018.1"/>
</dbReference>
<organism evidence="2 3">
    <name type="scientific">Irregularibacter muris</name>
    <dbReference type="NCBI Taxonomy" id="1796619"/>
    <lineage>
        <taxon>Bacteria</taxon>
        <taxon>Bacillati</taxon>
        <taxon>Bacillota</taxon>
        <taxon>Clostridia</taxon>
        <taxon>Eubacteriales</taxon>
        <taxon>Eubacteriaceae</taxon>
        <taxon>Irregularibacter</taxon>
    </lineage>
</organism>
<accession>A0AAE3HJK7</accession>
<name>A0AAE3HJK7_9FIRM</name>
<gene>
    <name evidence="2" type="ORF">NSA47_13860</name>
</gene>
<keyword evidence="3" id="KW-1185">Reference proteome</keyword>
<dbReference type="PROSITE" id="PS50965">
    <property type="entry name" value="NERD"/>
    <property type="match status" value="1"/>
</dbReference>
<sequence length="230" mass="26773">MLIFYFLLALGVIVLPRYIRYKGSTYKITSGNSFFKTVFDKGNYGEFLTFNKLEKLNGHHKLMTNLYIPKEDGSTTEIDLVMISETGIYVFESKNYSGWIFGDEKQKNWTQTLQNKQKNKFFNPIWQNKGHIGALKSEVGIDDVDLYKSYIIFSERCTLKKVNVESKNVKVIKRDSLLNHIKRDLLESTKVLSIEQIDGIYENLGKYCLADDRLKQGHIDEIKLKKVNKF</sequence>
<evidence type="ECO:0000313" key="3">
    <source>
        <dbReference type="Proteomes" id="UP001205748"/>
    </source>
</evidence>
<dbReference type="InterPro" id="IPR011528">
    <property type="entry name" value="NERD"/>
</dbReference>
<dbReference type="Pfam" id="PF08378">
    <property type="entry name" value="NERD"/>
    <property type="match status" value="1"/>
</dbReference>
<evidence type="ECO:0000259" key="1">
    <source>
        <dbReference type="PROSITE" id="PS50965"/>
    </source>
</evidence>
<dbReference type="Proteomes" id="UP001205748">
    <property type="component" value="Unassembled WGS sequence"/>
</dbReference>
<comment type="caution">
    <text evidence="2">The sequence shown here is derived from an EMBL/GenBank/DDBJ whole genome shotgun (WGS) entry which is preliminary data.</text>
</comment>
<dbReference type="EMBL" id="JANKAS010000018">
    <property type="protein sequence ID" value="MCR1900049.1"/>
    <property type="molecule type" value="Genomic_DNA"/>
</dbReference>
<feature type="domain" description="NERD" evidence="1">
    <location>
        <begin position="41"/>
        <end position="158"/>
    </location>
</feature>
<protein>
    <submittedName>
        <fullName evidence="2">NERD domain-containing protein</fullName>
    </submittedName>
</protein>
<proteinExistence type="predicted"/>
<evidence type="ECO:0000313" key="2">
    <source>
        <dbReference type="EMBL" id="MCR1900049.1"/>
    </source>
</evidence>
<reference evidence="2" key="1">
    <citation type="submission" date="2022-07" db="EMBL/GenBank/DDBJ databases">
        <title>Enhanced cultured diversity of the mouse gut microbiota enables custom-made synthetic communities.</title>
        <authorList>
            <person name="Afrizal A."/>
        </authorList>
    </citation>
    <scope>NUCLEOTIDE SEQUENCE</scope>
    <source>
        <strain evidence="2">DSM 28593</strain>
    </source>
</reference>